<dbReference type="RefSeq" id="WP_126309160.1">
    <property type="nucleotide sequence ID" value="NZ_AP018449.1"/>
</dbReference>
<proteinExistence type="predicted"/>
<evidence type="ECO:0000259" key="1">
    <source>
        <dbReference type="Pfam" id="PF24390"/>
    </source>
</evidence>
<gene>
    <name evidence="2" type="ORF">MAMMFC1_02921</name>
</gene>
<dbReference type="Pfam" id="PF24390">
    <property type="entry name" value="PRTase-CE"/>
    <property type="match status" value="1"/>
</dbReference>
<dbReference type="InterPro" id="IPR035897">
    <property type="entry name" value="Toll_tir_struct_dom_sf"/>
</dbReference>
<accession>A0A348AMD8</accession>
<dbReference type="InterPro" id="IPR056920">
    <property type="entry name" value="PRTase-CE"/>
</dbReference>
<dbReference type="Gene3D" id="3.40.50.10140">
    <property type="entry name" value="Toll/interleukin-1 receptor homology (TIR) domain"/>
    <property type="match status" value="1"/>
</dbReference>
<dbReference type="Proteomes" id="UP000276437">
    <property type="component" value="Chromosome"/>
</dbReference>
<reference evidence="2 3" key="1">
    <citation type="journal article" date="2018" name="Int. J. Syst. Evol. Microbiol.">
        <title>Methylomusa anaerophila gen. nov., sp. nov., an anaerobic methanol-utilizing bacterium isolated from a microbial fuel cell.</title>
        <authorList>
            <person name="Amano N."/>
            <person name="Yamamuro A."/>
            <person name="Miyahara M."/>
            <person name="Kouzuma A."/>
            <person name="Abe T."/>
            <person name="Watanabe K."/>
        </authorList>
    </citation>
    <scope>NUCLEOTIDE SEQUENCE [LARGE SCALE GENOMIC DNA]</scope>
    <source>
        <strain evidence="2 3">MMFC1</strain>
    </source>
</reference>
<evidence type="ECO:0000313" key="3">
    <source>
        <dbReference type="Proteomes" id="UP000276437"/>
    </source>
</evidence>
<dbReference type="AlphaFoldDB" id="A0A348AMD8"/>
<keyword evidence="3" id="KW-1185">Reference proteome</keyword>
<organism evidence="2 3">
    <name type="scientific">Methylomusa anaerophila</name>
    <dbReference type="NCBI Taxonomy" id="1930071"/>
    <lineage>
        <taxon>Bacteria</taxon>
        <taxon>Bacillati</taxon>
        <taxon>Bacillota</taxon>
        <taxon>Negativicutes</taxon>
        <taxon>Selenomonadales</taxon>
        <taxon>Sporomusaceae</taxon>
        <taxon>Methylomusa</taxon>
    </lineage>
</organism>
<evidence type="ECO:0000313" key="2">
    <source>
        <dbReference type="EMBL" id="BBB92236.1"/>
    </source>
</evidence>
<dbReference type="KEGG" id="mana:MAMMFC1_02921"/>
<dbReference type="OrthoDB" id="2084254at2"/>
<feature type="domain" description="PRTase-CE" evidence="1">
    <location>
        <begin position="34"/>
        <end position="309"/>
    </location>
</feature>
<sequence length="314" mass="36364">MTEETIKLHINKYKSYVDFMLSQQQWSGLTKVEVEQWLSNFRDLNLQEKYLVYKLLTNLIYYSEKDVLDALREGIFNCLFYEIVLSKQISADFGLSQQALSNIIRNELRNTCFIPLLDSNSPHESGNYVTRLLVQQGLIHTDQSMFLDKVVSAFQSRVFSHLVIVDDCVGSGDQLRTFWNEAQVSVENRPVLLKTFCSDNNINANYLTLFAYDQSIVTLKQECPNLKICCVRTLSDMHRVFSDSSYVWASEAERQAAYELFSGLTTNNGISLYGYKGLDFAFIMHQTIPDWTLPLLWQENADWKLLMRRKNSDA</sequence>
<name>A0A348AMD8_9FIRM</name>
<protein>
    <recommendedName>
        <fullName evidence="1">PRTase-CE domain-containing protein</fullName>
    </recommendedName>
</protein>
<dbReference type="EMBL" id="AP018449">
    <property type="protein sequence ID" value="BBB92236.1"/>
    <property type="molecule type" value="Genomic_DNA"/>
</dbReference>